<name>A0AAX2GZP7_9FLAO</name>
<accession>A0AAX2GZP7</accession>
<sequence length="2382" mass="270152">MRRVSNFSSATIATQIVILMKKHLTIIILLFASSLALGQVTPTVQTTATVTTTSTQTTQTETTVKNGIGRVGLKQPANISQKYTYNPTLDRYVYTEKVGSYDLRTPMFLTPKQYEDLVLRERMQAYYRDKLDAVGDTQSGTTQKKAQRDLLPELYVNSDFFESVFGGRNISLTPQGSVGVDLGVRYTRNDNPAVSPRNRSSWGLDFEQRISLGLTGQIGTRLKLNAQYDTQASFDFQNVFKLEYAPDEDDIIQKIELGNISMPISNSLITGSQSLFGVKTELKFGRTTITGVFSEQKSERKTVTAQGGGTITEFQFTALDYDENRNFFLAQFFRDQYDKALENYPFINSKVQITRLEVWVTNRNSRMGNIRNILALQDLGEAKMENTRLKDKAGAGFFRGSFSNMPDNKANRYDPTQIGTGGSVLTKAIRDVATLQQGFGTNQSYVSQGYDYAVIENARKLEEGVDYKFDSKLGYISLSTALSSDEVLAVAYQYTFGSQVFQVGEFANDGISATTNQYYNSGQNEITNNLLVLKMLKSNRLNVKDPVWDLMMKNVYSVGTAQLSPDDFRMNIYYANPSPINYIEKVDNNGWPTGMEDDILLHLFNFDRLNKYRDPQPGGDGFFDFIPGVTVDEQYGKIFFTKVEPFGKFLFDKMGGGNYDDPATYNKNQEKYVYTSLYRNTKSQAQMDGNKNKFQMKGRYKSSGRRGISLGAFNVPRGSVVVTAGGRVLVEGLDYLVDYQAGLVEITNPSLEASNLPIQVSVENNLIFGGQTTRFMGVNVEHKFSDKFIVNGAVVNLRERPYTQKTSYGQESVNNTIFGVGATYSTEMPFLTRWVNRIPTIKSDAPSNLSVRGEFAYLVPGTPKADDFDGETTVYLDDFESAQATIDMRSPLAWKLASTPLEFGAGGSTASQTLWGNNPQDPDNLKNGYGRAKLAWYTIDPIFYSTQKPSDVTNDEISKNSTRRVYIEEIFPQQQIAQGQSLVQTTLDLAYYPQAKGQYNNNPSFDTETADKKWAGIMRGMTYTDFQESNIEFIQFWMLDPYTSGEFSGDGDLVFNLGNISEDVLKDGRKQYENGLPGLSTTSSVNRTSWGQVPAAQSLVYAFDENSSNRSQQDVGLDGLPSSQEGSIYTNNVGISPNDPALDNYEYFLARRGGIMNRYYNYNGTEGNSPVEVTNDNRGSTTLPDYEDINGDYTMNTANNYLEYRLRIKPNLTTADPYVNDIRTVNIEAPNGRQVSARWIQFKIPIESGKMIREGHTQSLTTTEKLDIINSMTHMRMYMTGFQNPMLLRFGTLDLIRGDWRYYTYPLNNLPQNNTTKVEINSVNLIENETRNPIPYRMPPGVHRERINTNNTLVEQNEQALSYIVDKLQDKDSRAVYKAMRFDLRQYKYIKMFVHAETYKNSTALQDNQAVAFLRVGTDFNDNYYQVEIPLQVTPSGANSEDLIWPKANQLTIPMNILTKLKAISIRNQDMDNTVYYDANFNKITNPDATPHVSGQNRYVVKGNPSLGSVRAVMLGIKNAAGREISGEYWFNELRVAELENTGGWAAVGSLDANASELLNISATGRMHTVGFGAVDQAPNQRALENTREYDVMLNINAGKLLPPKWNMQIPVGLNHSQKLSTPEYDPVYQDIKLQDRLDVAQTPEEREKIKEQAEDFTLRRGINLIGVKKNLAEGQKNRIYNVENFTLNYAYNEKNHRDYELQYENEQNVKAGFMYNYTFKPVTYEPWKKSAKFANKRYWQWLADVNLNLVPTSIVYTMDVNRTFSQQLFREVHFDGVNASQQKSLPELQQRNYQMNHQYGINYSLTRSLRLNFNATGNSIIRNYYVYDNAGDISGVNKDVTLWSNFWDLGTPDHFFSKLQVSYELPFEKFPYFQFIKANYTYSGDFDWQRGSQTLLQLAHQDINKLQNANTHNFTANLTFDQLYRYLGVKPTGRDEKASIGKTFATMLKTIGVNYSRTNGKTIPGYTQQVGFLGTFKPSTGFMFGDQSDIRYELAKRGYLTDFADFNDQFIQSKERELTLTANLQPIPDLQINLKANRQYTQNYTETFEVRDFVYNRLVGNEVGSFNISTNLIATSFNKIDEYHSAAFEKFKDNRLTVARRLAAERGLNPADVDAEGYPKGYSKKSQAVMIPAFFAAYSGGSASGVSLDAFKNIPIPDWNIRYTGLMKVDFIKNAFRRFSLAHGYRASYSLSEFRTNLEYEPYNPSKTNVAGDFLNDKLFTTVTLVEQFNPLIRADMELKNSMSLLAEFNRDRTISISLDNDYLTEILKREYKFGLGYRFKNISFVTRVNGVLTTLKSDLVLKGTLSYMKEFTVIRNMEIFNNQVTAGQTSWLGNLTAEYALSRNLLASYYFQYNFSKSAISTAFPMTTIRTGVSVKYTFQ</sequence>
<dbReference type="InterPro" id="IPR025684">
    <property type="entry name" value="SprA_N_dom"/>
</dbReference>
<feature type="domain" description="Gliding motility protein SprA N-terminal" evidence="1">
    <location>
        <begin position="1138"/>
        <end position="1638"/>
    </location>
</feature>
<dbReference type="Proteomes" id="UP000215539">
    <property type="component" value="Chromosome 1"/>
</dbReference>
<dbReference type="NCBIfam" id="TIGR04189">
    <property type="entry name" value="surface_SprA"/>
    <property type="match status" value="1"/>
</dbReference>
<organism evidence="2 3">
    <name type="scientific">Capnocytophaga haemolytica</name>
    <dbReference type="NCBI Taxonomy" id="45243"/>
    <lineage>
        <taxon>Bacteria</taxon>
        <taxon>Pseudomonadati</taxon>
        <taxon>Bacteroidota</taxon>
        <taxon>Flavobacteriia</taxon>
        <taxon>Flavobacteriales</taxon>
        <taxon>Flavobacteriaceae</taxon>
        <taxon>Capnocytophaga</taxon>
    </lineage>
</organism>
<evidence type="ECO:0000313" key="3">
    <source>
        <dbReference type="Proteomes" id="UP000215539"/>
    </source>
</evidence>
<protein>
    <submittedName>
        <fullName evidence="2">Cell surface protein SprA</fullName>
    </submittedName>
</protein>
<proteinExistence type="predicted"/>
<evidence type="ECO:0000313" key="2">
    <source>
        <dbReference type="EMBL" id="SNV09772.1"/>
    </source>
</evidence>
<feature type="domain" description="Gliding motility protein SprA N-terminal" evidence="1">
    <location>
        <begin position="78"/>
        <end position="475"/>
    </location>
</feature>
<dbReference type="Pfam" id="PF14349">
    <property type="entry name" value="SprA_N"/>
    <property type="match status" value="2"/>
</dbReference>
<dbReference type="EMBL" id="LT906449">
    <property type="protein sequence ID" value="SNV09772.1"/>
    <property type="molecule type" value="Genomic_DNA"/>
</dbReference>
<evidence type="ECO:0000259" key="1">
    <source>
        <dbReference type="Pfam" id="PF14349"/>
    </source>
</evidence>
<dbReference type="InterPro" id="IPR026377">
    <property type="entry name" value="Cell_surface_SprA"/>
</dbReference>
<reference evidence="2 3" key="1">
    <citation type="submission" date="2017-06" db="EMBL/GenBank/DDBJ databases">
        <authorList>
            <consortium name="Pathogen Informatics"/>
        </authorList>
    </citation>
    <scope>NUCLEOTIDE SEQUENCE [LARGE SCALE GENOMIC DNA]</scope>
    <source>
        <strain evidence="2 3">NCTC12947</strain>
    </source>
</reference>
<gene>
    <name evidence="2" type="ORF">SAMEA44541418_01226</name>
</gene>